<accession>A0A438DLE0</accession>
<reference evidence="1 2" key="1">
    <citation type="journal article" date="2018" name="PLoS Genet.">
        <title>Population sequencing reveals clonal diversity and ancestral inbreeding in the grapevine cultivar Chardonnay.</title>
        <authorList>
            <person name="Roach M.J."/>
            <person name="Johnson D.L."/>
            <person name="Bohlmann J."/>
            <person name="van Vuuren H.J."/>
            <person name="Jones S.J."/>
            <person name="Pretorius I.S."/>
            <person name="Schmidt S.A."/>
            <person name="Borneman A.R."/>
        </authorList>
    </citation>
    <scope>NUCLEOTIDE SEQUENCE [LARGE SCALE GENOMIC DNA]</scope>
    <source>
        <strain evidence="2">cv. Chardonnay</strain>
        <tissue evidence="1">Leaf</tissue>
    </source>
</reference>
<dbReference type="EMBL" id="QGNW01001578">
    <property type="protein sequence ID" value="RVW36261.1"/>
    <property type="molecule type" value="Genomic_DNA"/>
</dbReference>
<dbReference type="AlphaFoldDB" id="A0A438DLE0"/>
<protein>
    <submittedName>
        <fullName evidence="1">Uncharacterized protein</fullName>
    </submittedName>
</protein>
<comment type="caution">
    <text evidence="1">The sequence shown here is derived from an EMBL/GenBank/DDBJ whole genome shotgun (WGS) entry which is preliminary data.</text>
</comment>
<name>A0A438DLE0_VITVI</name>
<dbReference type="Proteomes" id="UP000288805">
    <property type="component" value="Unassembled WGS sequence"/>
</dbReference>
<proteinExistence type="predicted"/>
<gene>
    <name evidence="1" type="ORF">CK203_107268</name>
</gene>
<sequence>MTPREFFYPRVALDFYQSMTTRGVPSPTLIHFTIDGRHGILEARDIVETLQIPFEPVDPSAFHHWSQYLRGTWSAFYPRGLYRFDPSSKEASTWDAPRRCGAMITTQKLFDHQSNMRLRRVIWNPWKINGKLRNMKNKSFEVLCHKQIRNARRGSKEKSAMKQFFMSVMSATFGALPEVQFMHDILFQRLGSHQSNSSNGAKFGAEIKELQLLEAEHRKLKANFAALRNQPFAAK</sequence>
<evidence type="ECO:0000313" key="1">
    <source>
        <dbReference type="EMBL" id="RVW36261.1"/>
    </source>
</evidence>
<organism evidence="1 2">
    <name type="scientific">Vitis vinifera</name>
    <name type="common">Grape</name>
    <dbReference type="NCBI Taxonomy" id="29760"/>
    <lineage>
        <taxon>Eukaryota</taxon>
        <taxon>Viridiplantae</taxon>
        <taxon>Streptophyta</taxon>
        <taxon>Embryophyta</taxon>
        <taxon>Tracheophyta</taxon>
        <taxon>Spermatophyta</taxon>
        <taxon>Magnoliopsida</taxon>
        <taxon>eudicotyledons</taxon>
        <taxon>Gunneridae</taxon>
        <taxon>Pentapetalae</taxon>
        <taxon>rosids</taxon>
        <taxon>Vitales</taxon>
        <taxon>Vitaceae</taxon>
        <taxon>Viteae</taxon>
        <taxon>Vitis</taxon>
    </lineage>
</organism>
<evidence type="ECO:0000313" key="2">
    <source>
        <dbReference type="Proteomes" id="UP000288805"/>
    </source>
</evidence>